<keyword evidence="7 9" id="KW-1133">Transmembrane helix</keyword>
<keyword evidence="2" id="KW-0813">Transport</keyword>
<feature type="transmembrane region" description="Helical" evidence="9">
    <location>
        <begin position="286"/>
        <end position="305"/>
    </location>
</feature>
<dbReference type="FunFam" id="3.40.50.300:FF:000421">
    <property type="entry name" value="Branched-chain amino acid ABC transporter ATP-binding protein"/>
    <property type="match status" value="1"/>
</dbReference>
<dbReference type="Pfam" id="PF02653">
    <property type="entry name" value="BPD_transp_2"/>
    <property type="match status" value="1"/>
</dbReference>
<evidence type="ECO:0000256" key="5">
    <source>
        <dbReference type="ARBA" id="ARBA00022741"/>
    </source>
</evidence>
<dbReference type="GO" id="GO:0015658">
    <property type="term" value="F:branched-chain amino acid transmembrane transporter activity"/>
    <property type="evidence" value="ECO:0007669"/>
    <property type="project" value="InterPro"/>
</dbReference>
<dbReference type="GO" id="GO:0005524">
    <property type="term" value="F:ATP binding"/>
    <property type="evidence" value="ECO:0007669"/>
    <property type="project" value="UniProtKB-KW"/>
</dbReference>
<feature type="transmembrane region" description="Helical" evidence="9">
    <location>
        <begin position="113"/>
        <end position="134"/>
    </location>
</feature>
<dbReference type="PROSITE" id="PS50893">
    <property type="entry name" value="ABC_TRANSPORTER_2"/>
    <property type="match status" value="1"/>
</dbReference>
<keyword evidence="6 11" id="KW-0067">ATP-binding</keyword>
<dbReference type="GO" id="GO:0016887">
    <property type="term" value="F:ATP hydrolysis activity"/>
    <property type="evidence" value="ECO:0007669"/>
    <property type="project" value="InterPro"/>
</dbReference>
<dbReference type="Pfam" id="PF00005">
    <property type="entry name" value="ABC_tran"/>
    <property type="match status" value="1"/>
</dbReference>
<keyword evidence="8 9" id="KW-0472">Membrane</keyword>
<comment type="subcellular location">
    <subcellularLocation>
        <location evidence="1">Cell membrane</location>
        <topology evidence="1">Multi-pass membrane protein</topology>
    </subcellularLocation>
</comment>
<dbReference type="PANTHER" id="PTHR30482">
    <property type="entry name" value="HIGH-AFFINITY BRANCHED-CHAIN AMINO ACID TRANSPORT SYSTEM PERMEASE"/>
    <property type="match status" value="1"/>
</dbReference>
<comment type="caution">
    <text evidence="11">The sequence shown here is derived from an EMBL/GenBank/DDBJ whole genome shotgun (WGS) entry which is preliminary data.</text>
</comment>
<dbReference type="PANTHER" id="PTHR30482:SF18">
    <property type="entry name" value="BRANCHED AMINO ACID TRANSPORT SYSTEM PERMEASE"/>
    <property type="match status" value="1"/>
</dbReference>
<dbReference type="SUPFAM" id="SSF52540">
    <property type="entry name" value="P-loop containing nucleoside triphosphate hydrolases"/>
    <property type="match status" value="1"/>
</dbReference>
<sequence>MGRLPFVPKAWKALSALAAVVCLIPFLVRNDYFFVLFNIMALNAVVVLGLNVLIGCAGQISLGHAAFFGLGAYSSAVVTTQLGWPLWAGLALALAVTAAFGLCLAVPTLRLEGHYLVMATLGFNIIVSICLNQMEPLTGGPSGLAAIPALHLGPVALDSDRRFFAFAWASFLILFAWMLNLEDSRIGRALKALHDKELTARTLGVPTHRYKVQVFTLSAVLAGFAGFSYAHYMTFISPSTFDIFYSVQVITMVVVGGPGSLWGGLAGTVFLTSLRELLHAMEDFQVLAYGLLLTLSLVYFPQGLLPAVVNLFKKFRASGSGSRKEAAMGKALPARSILRHRRDDEAPPDGSSAPVLRVENLSVRFGGLQALSQVSFVVEPEEIVAVIGPNGAGKTTVLNAVSGLVRPTEGTVAVRGVPVTGRSAHEAAAAGVGRTFQTVQIFGHLTPLENIMVGYHLSARSGFCLAMIHPPGERREEETLRRRALALLKGTVLDSKAHEPTATLSLYEQKLLEILRALALEPAVLLLDEPVGGCTPNESRALMDWIAAHRRAGMGMVLVEHDMNVVMAYADRVVVLHHGRVIAQGPPAVIRKDPRVIEAYLGTKRRAGMDRGSPDGA</sequence>
<dbReference type="EMBL" id="DSTK01000037">
    <property type="protein sequence ID" value="HFK98123.1"/>
    <property type="molecule type" value="Genomic_DNA"/>
</dbReference>
<dbReference type="AlphaFoldDB" id="A0A832EKH5"/>
<reference evidence="11" key="1">
    <citation type="journal article" date="2020" name="mSystems">
        <title>Genome- and Community-Level Interaction Insights into Carbon Utilization and Element Cycling Functions of Hydrothermarchaeota in Hydrothermal Sediment.</title>
        <authorList>
            <person name="Zhou Z."/>
            <person name="Liu Y."/>
            <person name="Xu W."/>
            <person name="Pan J."/>
            <person name="Luo Z.H."/>
            <person name="Li M."/>
        </authorList>
    </citation>
    <scope>NUCLEOTIDE SEQUENCE [LARGE SCALE GENOMIC DNA]</scope>
    <source>
        <strain evidence="11">SpSt-456</strain>
    </source>
</reference>
<dbReference type="InterPro" id="IPR032823">
    <property type="entry name" value="BCA_ABC_TP_C"/>
</dbReference>
<feature type="transmembrane region" description="Helical" evidence="9">
    <location>
        <begin position="84"/>
        <end position="106"/>
    </location>
</feature>
<dbReference type="GO" id="GO:0005886">
    <property type="term" value="C:plasma membrane"/>
    <property type="evidence" value="ECO:0007669"/>
    <property type="project" value="UniProtKB-SubCell"/>
</dbReference>
<dbReference type="Gene3D" id="3.40.50.300">
    <property type="entry name" value="P-loop containing nucleotide triphosphate hydrolases"/>
    <property type="match status" value="1"/>
</dbReference>
<feature type="transmembrane region" description="Helical" evidence="9">
    <location>
        <begin position="163"/>
        <end position="181"/>
    </location>
</feature>
<dbReference type="InterPro" id="IPR027417">
    <property type="entry name" value="P-loop_NTPase"/>
</dbReference>
<feature type="transmembrane region" description="Helical" evidence="9">
    <location>
        <begin position="61"/>
        <end position="78"/>
    </location>
</feature>
<feature type="transmembrane region" description="Helical" evidence="9">
    <location>
        <begin position="244"/>
        <end position="274"/>
    </location>
</feature>
<gene>
    <name evidence="11" type="ORF">ENS06_12495</name>
</gene>
<dbReference type="InterPro" id="IPR043428">
    <property type="entry name" value="LivM-like"/>
</dbReference>
<feature type="domain" description="ABC transporter" evidence="10">
    <location>
        <begin position="356"/>
        <end position="603"/>
    </location>
</feature>
<dbReference type="SMART" id="SM00382">
    <property type="entry name" value="AAA"/>
    <property type="match status" value="1"/>
</dbReference>
<feature type="transmembrane region" description="Helical" evidence="9">
    <location>
        <begin position="214"/>
        <end position="232"/>
    </location>
</feature>
<evidence type="ECO:0000256" key="4">
    <source>
        <dbReference type="ARBA" id="ARBA00022692"/>
    </source>
</evidence>
<evidence type="ECO:0000256" key="9">
    <source>
        <dbReference type="SAM" id="Phobius"/>
    </source>
</evidence>
<name>A0A832EKH5_9BACT</name>
<keyword evidence="3" id="KW-1003">Cell membrane</keyword>
<evidence type="ECO:0000256" key="8">
    <source>
        <dbReference type="ARBA" id="ARBA00023136"/>
    </source>
</evidence>
<evidence type="ECO:0000256" key="7">
    <source>
        <dbReference type="ARBA" id="ARBA00022989"/>
    </source>
</evidence>
<proteinExistence type="predicted"/>
<evidence type="ECO:0000313" key="11">
    <source>
        <dbReference type="EMBL" id="HFK98123.1"/>
    </source>
</evidence>
<dbReference type="InterPro" id="IPR001851">
    <property type="entry name" value="ABC_transp_permease"/>
</dbReference>
<dbReference type="CDD" id="cd03219">
    <property type="entry name" value="ABC_Mj1267_LivG_branched"/>
    <property type="match status" value="1"/>
</dbReference>
<organism evidence="11">
    <name type="scientific">Desulfacinum infernum</name>
    <dbReference type="NCBI Taxonomy" id="35837"/>
    <lineage>
        <taxon>Bacteria</taxon>
        <taxon>Pseudomonadati</taxon>
        <taxon>Thermodesulfobacteriota</taxon>
        <taxon>Syntrophobacteria</taxon>
        <taxon>Syntrophobacterales</taxon>
        <taxon>Syntrophobacteraceae</taxon>
        <taxon>Desulfacinum</taxon>
    </lineage>
</organism>
<accession>A0A832EKH5</accession>
<keyword evidence="5" id="KW-0547">Nucleotide-binding</keyword>
<evidence type="ECO:0000256" key="2">
    <source>
        <dbReference type="ARBA" id="ARBA00022448"/>
    </source>
</evidence>
<evidence type="ECO:0000256" key="6">
    <source>
        <dbReference type="ARBA" id="ARBA00022840"/>
    </source>
</evidence>
<dbReference type="Pfam" id="PF12399">
    <property type="entry name" value="BCA_ABC_TP_C"/>
    <property type="match status" value="1"/>
</dbReference>
<evidence type="ECO:0000256" key="3">
    <source>
        <dbReference type="ARBA" id="ARBA00022475"/>
    </source>
</evidence>
<keyword evidence="4 9" id="KW-0812">Transmembrane</keyword>
<dbReference type="CDD" id="cd06581">
    <property type="entry name" value="TM_PBP1_LivM_like"/>
    <property type="match status" value="1"/>
</dbReference>
<feature type="transmembrane region" description="Helical" evidence="9">
    <location>
        <begin position="34"/>
        <end position="54"/>
    </location>
</feature>
<dbReference type="InterPro" id="IPR003593">
    <property type="entry name" value="AAA+_ATPase"/>
</dbReference>
<dbReference type="InterPro" id="IPR003439">
    <property type="entry name" value="ABC_transporter-like_ATP-bd"/>
</dbReference>
<feature type="transmembrane region" description="Helical" evidence="9">
    <location>
        <begin position="12"/>
        <end position="28"/>
    </location>
</feature>
<protein>
    <submittedName>
        <fullName evidence="11">Branched-chain amino acid ABC transporter ATP-binding protein/permease</fullName>
    </submittedName>
</protein>
<evidence type="ECO:0000259" key="10">
    <source>
        <dbReference type="PROSITE" id="PS50893"/>
    </source>
</evidence>
<evidence type="ECO:0000256" key="1">
    <source>
        <dbReference type="ARBA" id="ARBA00004651"/>
    </source>
</evidence>